<dbReference type="EMBL" id="CP036525">
    <property type="protein sequence ID" value="QDT02265.1"/>
    <property type="molecule type" value="Genomic_DNA"/>
</dbReference>
<keyword evidence="1" id="KW-1133">Transmembrane helix</keyword>
<sequence length="133" mass="14736">MDLAQNPYESPTASVHQTIPRTACHPDWRWMAWMVQAFSWICLLAIFFSGHNAGWRLTIHGLCDIPIAGTQSVLQRPLIALLIATLPTLVVSVAFLPLYRRRDPSSTTTGMNFVFLLLGSVLGILTASLFDPV</sequence>
<reference evidence="2 3" key="1">
    <citation type="submission" date="2019-02" db="EMBL/GenBank/DDBJ databases">
        <title>Deep-cultivation of Planctomycetes and their phenomic and genomic characterization uncovers novel biology.</title>
        <authorList>
            <person name="Wiegand S."/>
            <person name="Jogler M."/>
            <person name="Boedeker C."/>
            <person name="Pinto D."/>
            <person name="Vollmers J."/>
            <person name="Rivas-Marin E."/>
            <person name="Kohn T."/>
            <person name="Peeters S.H."/>
            <person name="Heuer A."/>
            <person name="Rast P."/>
            <person name="Oberbeckmann S."/>
            <person name="Bunk B."/>
            <person name="Jeske O."/>
            <person name="Meyerdierks A."/>
            <person name="Storesund J.E."/>
            <person name="Kallscheuer N."/>
            <person name="Luecker S."/>
            <person name="Lage O.M."/>
            <person name="Pohl T."/>
            <person name="Merkel B.J."/>
            <person name="Hornburger P."/>
            <person name="Mueller R.-W."/>
            <person name="Bruemmer F."/>
            <person name="Labrenz M."/>
            <person name="Spormann A.M."/>
            <person name="Op den Camp H."/>
            <person name="Overmann J."/>
            <person name="Amann R."/>
            <person name="Jetten M.S.M."/>
            <person name="Mascher T."/>
            <person name="Medema M.H."/>
            <person name="Devos D.P."/>
            <person name="Kaster A.-K."/>
            <person name="Ovreas L."/>
            <person name="Rohde M."/>
            <person name="Galperin M.Y."/>
            <person name="Jogler C."/>
        </authorList>
    </citation>
    <scope>NUCLEOTIDE SEQUENCE [LARGE SCALE GENOMIC DNA]</scope>
    <source>
        <strain evidence="2 3">K22_7</strain>
    </source>
</reference>
<gene>
    <name evidence="2" type="ORF">K227x_06380</name>
</gene>
<accession>A0A517N550</accession>
<proteinExistence type="predicted"/>
<dbReference type="AlphaFoldDB" id="A0A517N550"/>
<evidence type="ECO:0000256" key="1">
    <source>
        <dbReference type="SAM" id="Phobius"/>
    </source>
</evidence>
<protein>
    <submittedName>
        <fullName evidence="2">Uncharacterized protein</fullName>
    </submittedName>
</protein>
<name>A0A517N550_9BACT</name>
<keyword evidence="1" id="KW-0472">Membrane</keyword>
<evidence type="ECO:0000313" key="2">
    <source>
        <dbReference type="EMBL" id="QDT02265.1"/>
    </source>
</evidence>
<dbReference type="Proteomes" id="UP000318538">
    <property type="component" value="Chromosome"/>
</dbReference>
<dbReference type="KEGG" id="rlc:K227x_06380"/>
<feature type="transmembrane region" description="Helical" evidence="1">
    <location>
        <begin position="30"/>
        <end position="48"/>
    </location>
</feature>
<keyword evidence="3" id="KW-1185">Reference proteome</keyword>
<feature type="transmembrane region" description="Helical" evidence="1">
    <location>
        <begin position="111"/>
        <end position="130"/>
    </location>
</feature>
<feature type="transmembrane region" description="Helical" evidence="1">
    <location>
        <begin position="78"/>
        <end position="99"/>
    </location>
</feature>
<evidence type="ECO:0000313" key="3">
    <source>
        <dbReference type="Proteomes" id="UP000318538"/>
    </source>
</evidence>
<organism evidence="2 3">
    <name type="scientific">Rubripirellula lacrimiformis</name>
    <dbReference type="NCBI Taxonomy" id="1930273"/>
    <lineage>
        <taxon>Bacteria</taxon>
        <taxon>Pseudomonadati</taxon>
        <taxon>Planctomycetota</taxon>
        <taxon>Planctomycetia</taxon>
        <taxon>Pirellulales</taxon>
        <taxon>Pirellulaceae</taxon>
        <taxon>Rubripirellula</taxon>
    </lineage>
</organism>
<keyword evidence="1" id="KW-0812">Transmembrane</keyword>